<feature type="transmembrane region" description="Helical" evidence="9">
    <location>
        <begin position="222"/>
        <end position="240"/>
    </location>
</feature>
<feature type="transmembrane region" description="Helical" evidence="9">
    <location>
        <begin position="161"/>
        <end position="183"/>
    </location>
</feature>
<feature type="transmembrane region" description="Helical" evidence="9">
    <location>
        <begin position="581"/>
        <end position="601"/>
    </location>
</feature>
<sequence length="817" mass="92213">MATVTSQSELQLVVDTVSHTTSTDSTHQTRRSSLPTIVSRRIKESFTNVLTKIHAGYFRVSLSFSGQALLWKTLIGPTDNMSTFRLALHTFHPTAFNLLWCFAFFTLVLLSLLYLLRCLFYFKMVKEEFLHHVGVNYLFVPSISWLLLLQSAPFVCFNNPYSYGVLWWVFAVPVVVLDVKIYGQWFTKGKKFLSAVANPTSHLSVIGNLVGAQAAANMGWKESAICFFSLGIVHYLVLFVTLYQRLSGTDRLPTQLRPAFFLYFAAPSMASLAWQSIAGSFDTASKMLFFLSLFLFVSLVCRPILFKRSMKRFNVAWWAYSFPLSVLALASMEYTEEVKGDIANLLMLLLLAFSVLVSVGLVLFVLLNNTPLLPQQHIQDCSANQLPQANNCVGRGSIRGVLYPQQNFKHKFIEFTIMAFTIRPMASLRSEPQIVPISTPQASSFTTPVQSSLSAIFPRRLKHSLSSILRKFHAGYFRISLSLGGQALLWKTLIGPTHDKSTLRHVVHMFHPTAFLVLWSFALFILILLSLLYILRCFFYFKMVKAEFLHHVGVNYLFAPWISWLLLLQSAPFVAPNTTSYLVLWWFFAVPVVALDVKIYGQWFTKGKKFLSTVANPTSQISVIGNLVGAQAAASMGWKESAVCLFSLGMVHYLVLLVTLYQRFSGSDRLPAMLRPVFFLFFAAPSVASLAWESITGAFDTASKMLFFLSLFLFTSLHRRCFSFSHSSSSPLCTWYSDSYWYGQSISCLPASSFQEIDEEVQRCMVGLLVSLDHTGSSFNGICRTSKRQHRTPPYVSSTSSLRFSLTWSHNIHSAQH</sequence>
<keyword evidence="3" id="KW-0813">Transport</keyword>
<dbReference type="PANTHER" id="PTHR31269:SF27">
    <property type="entry name" value="S-TYPE ANION CHANNEL SLAH4-LIKE"/>
    <property type="match status" value="1"/>
</dbReference>
<name>A0ABR2SD18_9ROSI</name>
<evidence type="ECO:0000256" key="1">
    <source>
        <dbReference type="ARBA" id="ARBA00004651"/>
    </source>
</evidence>
<comment type="subcellular location">
    <subcellularLocation>
        <location evidence="1">Cell membrane</location>
        <topology evidence="1">Multi-pass membrane protein</topology>
    </subcellularLocation>
</comment>
<proteinExistence type="inferred from homology"/>
<evidence type="ECO:0000256" key="5">
    <source>
        <dbReference type="ARBA" id="ARBA00022692"/>
    </source>
</evidence>
<evidence type="ECO:0000313" key="11">
    <source>
        <dbReference type="Proteomes" id="UP001396334"/>
    </source>
</evidence>
<gene>
    <name evidence="10" type="ORF">V6N11_003376</name>
</gene>
<feature type="transmembrane region" description="Helical" evidence="9">
    <location>
        <begin position="673"/>
        <end position="692"/>
    </location>
</feature>
<feature type="transmembrane region" description="Helical" evidence="9">
    <location>
        <begin position="260"/>
        <end position="281"/>
    </location>
</feature>
<accession>A0ABR2SD18</accession>
<feature type="transmembrane region" description="Helical" evidence="9">
    <location>
        <begin position="475"/>
        <end position="494"/>
    </location>
</feature>
<keyword evidence="4" id="KW-1003">Cell membrane</keyword>
<feature type="transmembrane region" description="Helical" evidence="9">
    <location>
        <begin position="287"/>
        <end position="305"/>
    </location>
</feature>
<evidence type="ECO:0000256" key="7">
    <source>
        <dbReference type="ARBA" id="ARBA00023065"/>
    </source>
</evidence>
<feature type="transmembrane region" description="Helical" evidence="9">
    <location>
        <begin position="317"/>
        <end position="334"/>
    </location>
</feature>
<keyword evidence="8 9" id="KW-0472">Membrane</keyword>
<feature type="transmembrane region" description="Helical" evidence="9">
    <location>
        <begin position="95"/>
        <end position="117"/>
    </location>
</feature>
<keyword evidence="5 9" id="KW-0812">Transmembrane</keyword>
<dbReference type="PANTHER" id="PTHR31269">
    <property type="entry name" value="S-TYPE ANION CHANNEL SLAH3"/>
    <property type="match status" value="1"/>
</dbReference>
<feature type="transmembrane region" description="Helical" evidence="9">
    <location>
        <begin position="640"/>
        <end position="661"/>
    </location>
</feature>
<evidence type="ECO:0000313" key="10">
    <source>
        <dbReference type="EMBL" id="KAK9023148.1"/>
    </source>
</evidence>
<organism evidence="10 11">
    <name type="scientific">Hibiscus sabdariffa</name>
    <name type="common">roselle</name>
    <dbReference type="NCBI Taxonomy" id="183260"/>
    <lineage>
        <taxon>Eukaryota</taxon>
        <taxon>Viridiplantae</taxon>
        <taxon>Streptophyta</taxon>
        <taxon>Embryophyta</taxon>
        <taxon>Tracheophyta</taxon>
        <taxon>Spermatophyta</taxon>
        <taxon>Magnoliopsida</taxon>
        <taxon>eudicotyledons</taxon>
        <taxon>Gunneridae</taxon>
        <taxon>Pentapetalae</taxon>
        <taxon>rosids</taxon>
        <taxon>malvids</taxon>
        <taxon>Malvales</taxon>
        <taxon>Malvaceae</taxon>
        <taxon>Malvoideae</taxon>
        <taxon>Hibiscus</taxon>
    </lineage>
</organism>
<keyword evidence="6 9" id="KW-1133">Transmembrane helix</keyword>
<feature type="transmembrane region" description="Helical" evidence="9">
    <location>
        <begin position="195"/>
        <end position="216"/>
    </location>
</feature>
<feature type="transmembrane region" description="Helical" evidence="9">
    <location>
        <begin position="556"/>
        <end position="575"/>
    </location>
</feature>
<comment type="caution">
    <text evidence="10">The sequence shown here is derived from an EMBL/GenBank/DDBJ whole genome shotgun (WGS) entry which is preliminary data.</text>
</comment>
<protein>
    <submittedName>
        <fullName evidence="10">Uncharacterized protein</fullName>
    </submittedName>
</protein>
<keyword evidence="7" id="KW-0406">Ion transport</keyword>
<feature type="transmembrane region" description="Helical" evidence="9">
    <location>
        <begin position="129"/>
        <end position="149"/>
    </location>
</feature>
<evidence type="ECO:0000256" key="3">
    <source>
        <dbReference type="ARBA" id="ARBA00022448"/>
    </source>
</evidence>
<evidence type="ECO:0000256" key="9">
    <source>
        <dbReference type="SAM" id="Phobius"/>
    </source>
</evidence>
<dbReference type="Pfam" id="PF03595">
    <property type="entry name" value="SLAC1"/>
    <property type="match status" value="2"/>
</dbReference>
<evidence type="ECO:0000256" key="6">
    <source>
        <dbReference type="ARBA" id="ARBA00022989"/>
    </source>
</evidence>
<dbReference type="EMBL" id="JBBPBN010000015">
    <property type="protein sequence ID" value="KAK9023148.1"/>
    <property type="molecule type" value="Genomic_DNA"/>
</dbReference>
<feature type="transmembrane region" description="Helical" evidence="9">
    <location>
        <begin position="346"/>
        <end position="367"/>
    </location>
</feature>
<keyword evidence="11" id="KW-1185">Reference proteome</keyword>
<evidence type="ECO:0000256" key="8">
    <source>
        <dbReference type="ARBA" id="ARBA00023136"/>
    </source>
</evidence>
<dbReference type="CDD" id="cd09323">
    <property type="entry name" value="TDT_SLAC1_like"/>
    <property type="match status" value="2"/>
</dbReference>
<evidence type="ECO:0000256" key="4">
    <source>
        <dbReference type="ARBA" id="ARBA00022475"/>
    </source>
</evidence>
<dbReference type="InterPro" id="IPR030183">
    <property type="entry name" value="SLAC/SLAH"/>
</dbReference>
<comment type="similarity">
    <text evidence="2">Belongs to the SLAC1 S-type anion channel family.</text>
</comment>
<dbReference type="Proteomes" id="UP001396334">
    <property type="component" value="Unassembled WGS sequence"/>
</dbReference>
<reference evidence="10 11" key="1">
    <citation type="journal article" date="2024" name="G3 (Bethesda)">
        <title>Genome assembly of Hibiscus sabdariffa L. provides insights into metabolisms of medicinal natural products.</title>
        <authorList>
            <person name="Kim T."/>
        </authorList>
    </citation>
    <scope>NUCLEOTIDE SEQUENCE [LARGE SCALE GENOMIC DNA]</scope>
    <source>
        <strain evidence="10">TK-2024</strain>
        <tissue evidence="10">Old leaves</tissue>
    </source>
</reference>
<dbReference type="InterPro" id="IPR038665">
    <property type="entry name" value="Voltage-dep_anion_channel_sf"/>
</dbReference>
<dbReference type="Gene3D" id="1.50.10.150">
    <property type="entry name" value="Voltage-dependent anion channel"/>
    <property type="match status" value="2"/>
</dbReference>
<evidence type="ECO:0000256" key="2">
    <source>
        <dbReference type="ARBA" id="ARBA00007808"/>
    </source>
</evidence>
<feature type="transmembrane region" description="Helical" evidence="9">
    <location>
        <begin position="514"/>
        <end position="535"/>
    </location>
</feature>
<dbReference type="InterPro" id="IPR004695">
    <property type="entry name" value="SLAC1/Mae1/Ssu1/TehA"/>
</dbReference>